<evidence type="ECO:0000313" key="1">
    <source>
        <dbReference type="EMBL" id="PIZ87115.1"/>
    </source>
</evidence>
<proteinExistence type="predicted"/>
<organism evidence="1 2">
    <name type="scientific">Candidatus Nomurabacteria bacterium CG_4_10_14_0_2_um_filter_30_12</name>
    <dbReference type="NCBI Taxonomy" id="1974727"/>
    <lineage>
        <taxon>Bacteria</taxon>
        <taxon>Candidatus Nomuraibacteriota</taxon>
    </lineage>
</organism>
<dbReference type="AlphaFoldDB" id="A0A2J0MFJ0"/>
<reference evidence="2" key="1">
    <citation type="submission" date="2017-09" db="EMBL/GenBank/DDBJ databases">
        <title>Depth-based differentiation of microbial function through sediment-hosted aquifers and enrichment of novel symbionts in the deep terrestrial subsurface.</title>
        <authorList>
            <person name="Probst A.J."/>
            <person name="Ladd B."/>
            <person name="Jarett J.K."/>
            <person name="Geller-Mcgrath D.E."/>
            <person name="Sieber C.M.K."/>
            <person name="Emerson J.B."/>
            <person name="Anantharaman K."/>
            <person name="Thomas B.C."/>
            <person name="Malmstrom R."/>
            <person name="Stieglmeier M."/>
            <person name="Klingl A."/>
            <person name="Woyke T."/>
            <person name="Ryan C.M."/>
            <person name="Banfield J.F."/>
        </authorList>
    </citation>
    <scope>NUCLEOTIDE SEQUENCE [LARGE SCALE GENOMIC DNA]</scope>
</reference>
<name>A0A2J0MFJ0_9BACT</name>
<gene>
    <name evidence="1" type="ORF">COX93_02005</name>
</gene>
<evidence type="ECO:0000313" key="2">
    <source>
        <dbReference type="Proteomes" id="UP000228547"/>
    </source>
</evidence>
<comment type="caution">
    <text evidence="1">The sequence shown here is derived from an EMBL/GenBank/DDBJ whole genome shotgun (WGS) entry which is preliminary data.</text>
</comment>
<dbReference type="Proteomes" id="UP000228547">
    <property type="component" value="Unassembled WGS sequence"/>
</dbReference>
<dbReference type="EMBL" id="PFOY01000029">
    <property type="protein sequence ID" value="PIZ87115.1"/>
    <property type="molecule type" value="Genomic_DNA"/>
</dbReference>
<feature type="non-terminal residue" evidence="1">
    <location>
        <position position="549"/>
    </location>
</feature>
<protein>
    <submittedName>
        <fullName evidence="1">Uncharacterized protein</fullName>
    </submittedName>
</protein>
<sequence>MVYNFFWKKLFFLGFLITMLFYAEAVFAANPTSLLIPTNIILDPGSLYTPWGGCGPVDSNCYTIKKTSSTLQNKNNKTILTQNSNNDSSVIKNIRSFSNSNTAINNSTLLSALRNLFTVGLPNDLLSKLQGPVGPVGPKGDSGLNIGGGYTPIPVNYAPMGTIPSSNNFSGGTVLSATFLSAKEFTTGKANITDTATIATLNVSKNSTITGNLSVGGTTTSVGSTTLATGIDTINTFGSGASSINTIGSEITPGALTLHGATSLDNSLLVTGQVTFTKIPTLAHAFTTWPAGTSNVSDSTVYINPDTAVADTNLLGVAVGGSVKFLVDAEGDIYGNNMILTGSVTQGNTSVENLTVGGNTILGDAGTDIVTIHGATTLDNTFSQTGVYTFSTGTGNISLNGAATYTTLSGGNITDSALTAGRVTFAGTAGLLVDDADLTFLTDTLSATKILSNLFNGLAITNNGTNTLNITAGKTLTISDSTTLATNSITLAGGEVITFSATNALSLLTTGATSITLPTSGTLYGTATDSITSLQLLSSLSDETGTDAL</sequence>
<accession>A0A2J0MFJ0</accession>